<dbReference type="PRINTS" id="PR00759">
    <property type="entry name" value="BASICPTASE"/>
</dbReference>
<dbReference type="PROSITE" id="PS00280">
    <property type="entry name" value="BPTI_KUNITZ_1"/>
    <property type="match status" value="1"/>
</dbReference>
<keyword evidence="6" id="KW-1015">Disulfide bond</keyword>
<organism evidence="10 11">
    <name type="scientific">Dibothriocephalus latus</name>
    <name type="common">Fish tapeworm</name>
    <name type="synonym">Diphyllobothrium latum</name>
    <dbReference type="NCBI Taxonomy" id="60516"/>
    <lineage>
        <taxon>Eukaryota</taxon>
        <taxon>Metazoa</taxon>
        <taxon>Spiralia</taxon>
        <taxon>Lophotrochozoa</taxon>
        <taxon>Platyhelminthes</taxon>
        <taxon>Cestoda</taxon>
        <taxon>Eucestoda</taxon>
        <taxon>Diphyllobothriidea</taxon>
        <taxon>Diphyllobothriidae</taxon>
        <taxon>Dibothriocephalus</taxon>
    </lineage>
</organism>
<name>A0A3P7LL77_DIBLA</name>
<keyword evidence="5" id="KW-0722">Serine protease inhibitor</keyword>
<dbReference type="GO" id="GO:0005576">
    <property type="term" value="C:extracellular region"/>
    <property type="evidence" value="ECO:0007669"/>
    <property type="project" value="UniProtKB-SubCell"/>
</dbReference>
<comment type="subcellular location">
    <subcellularLocation>
        <location evidence="1">Secreted</location>
    </subcellularLocation>
</comment>
<feature type="non-terminal residue" evidence="10">
    <location>
        <position position="1"/>
    </location>
</feature>
<dbReference type="InterPro" id="IPR029856">
    <property type="entry name" value="AMBP"/>
</dbReference>
<dbReference type="SMART" id="SM00131">
    <property type="entry name" value="KU"/>
    <property type="match status" value="2"/>
</dbReference>
<evidence type="ECO:0000256" key="5">
    <source>
        <dbReference type="ARBA" id="ARBA00022900"/>
    </source>
</evidence>
<evidence type="ECO:0000259" key="9">
    <source>
        <dbReference type="PROSITE" id="PS50279"/>
    </source>
</evidence>
<dbReference type="InterPro" id="IPR036880">
    <property type="entry name" value="Kunitz_BPTI_sf"/>
</dbReference>
<dbReference type="PANTHER" id="PTHR46676:SF1">
    <property type="entry name" value="PROTEIN AMBP"/>
    <property type="match status" value="1"/>
</dbReference>
<dbReference type="GO" id="GO:0004867">
    <property type="term" value="F:serine-type endopeptidase inhibitor activity"/>
    <property type="evidence" value="ECO:0007669"/>
    <property type="project" value="UniProtKB-KW"/>
</dbReference>
<evidence type="ECO:0000256" key="2">
    <source>
        <dbReference type="ARBA" id="ARBA00022525"/>
    </source>
</evidence>
<dbReference type="Pfam" id="PF00014">
    <property type="entry name" value="Kunitz_BPTI"/>
    <property type="match status" value="2"/>
</dbReference>
<feature type="domain" description="BPTI/Kunitz inhibitor" evidence="9">
    <location>
        <begin position="5"/>
        <end position="55"/>
    </location>
</feature>
<protein>
    <recommendedName>
        <fullName evidence="9">BPTI/Kunitz inhibitor domain-containing protein</fullName>
    </recommendedName>
</protein>
<evidence type="ECO:0000256" key="3">
    <source>
        <dbReference type="ARBA" id="ARBA00022690"/>
    </source>
</evidence>
<dbReference type="CDD" id="cd00109">
    <property type="entry name" value="Kunitz-type"/>
    <property type="match status" value="2"/>
</dbReference>
<dbReference type="Proteomes" id="UP000281553">
    <property type="component" value="Unassembled WGS sequence"/>
</dbReference>
<dbReference type="InterPro" id="IPR020901">
    <property type="entry name" value="Prtase_inh_Kunz-CS"/>
</dbReference>
<dbReference type="OrthoDB" id="4473401at2759"/>
<evidence type="ECO:0000256" key="1">
    <source>
        <dbReference type="ARBA" id="ARBA00004613"/>
    </source>
</evidence>
<sequence length="159" mass="17176">GSGICGLPIEIGRCRGILPRFHFDASTGTCEYFEFGGCGGNGKNFKTEAECLANCSSAVVLFDVCLPPADKGPCKRNTIRYHFERSSGGCKQFIYGGCRGNGNRFRSEAECLATCKSLVDLLGVIEPSPDLQFPRHVNINSASSEGKQDDTQRPTLNQS</sequence>
<reference evidence="10 11" key="1">
    <citation type="submission" date="2018-11" db="EMBL/GenBank/DDBJ databases">
        <authorList>
            <consortium name="Pathogen Informatics"/>
        </authorList>
    </citation>
    <scope>NUCLEOTIDE SEQUENCE [LARGE SCALE GENOMIC DNA]</scope>
</reference>
<evidence type="ECO:0000256" key="8">
    <source>
        <dbReference type="SAM" id="MobiDB-lite"/>
    </source>
</evidence>
<evidence type="ECO:0000313" key="11">
    <source>
        <dbReference type="Proteomes" id="UP000281553"/>
    </source>
</evidence>
<keyword evidence="11" id="KW-1185">Reference proteome</keyword>
<dbReference type="PROSITE" id="PS50279">
    <property type="entry name" value="BPTI_KUNITZ_2"/>
    <property type="match status" value="2"/>
</dbReference>
<dbReference type="PANTHER" id="PTHR46676">
    <property type="entry name" value="PROTEIN AMBP"/>
    <property type="match status" value="1"/>
</dbReference>
<dbReference type="EMBL" id="UYRU01058263">
    <property type="protein sequence ID" value="VDN14100.1"/>
    <property type="molecule type" value="Genomic_DNA"/>
</dbReference>
<accession>A0A3P7LL77</accession>
<dbReference type="FunFam" id="4.10.410.10:FF:000011">
    <property type="entry name" value="Tissue factor pathway inhibitor"/>
    <property type="match status" value="1"/>
</dbReference>
<evidence type="ECO:0000256" key="6">
    <source>
        <dbReference type="ARBA" id="ARBA00023157"/>
    </source>
</evidence>
<keyword evidence="4" id="KW-0677">Repeat</keyword>
<keyword evidence="2" id="KW-0964">Secreted</keyword>
<feature type="domain" description="BPTI/Kunitz inhibitor" evidence="9">
    <location>
        <begin position="65"/>
        <end position="115"/>
    </location>
</feature>
<dbReference type="SUPFAM" id="SSF57362">
    <property type="entry name" value="BPTI-like"/>
    <property type="match status" value="2"/>
</dbReference>
<keyword evidence="3" id="KW-0646">Protease inhibitor</keyword>
<proteinExistence type="predicted"/>
<evidence type="ECO:0000313" key="10">
    <source>
        <dbReference type="EMBL" id="VDN14100.1"/>
    </source>
</evidence>
<keyword evidence="7" id="KW-0325">Glycoprotein</keyword>
<gene>
    <name evidence="10" type="ORF">DILT_LOCUS9931</name>
</gene>
<feature type="region of interest" description="Disordered" evidence="8">
    <location>
        <begin position="139"/>
        <end position="159"/>
    </location>
</feature>
<evidence type="ECO:0000256" key="4">
    <source>
        <dbReference type="ARBA" id="ARBA00022737"/>
    </source>
</evidence>
<dbReference type="AlphaFoldDB" id="A0A3P7LL77"/>
<evidence type="ECO:0000256" key="7">
    <source>
        <dbReference type="ARBA" id="ARBA00023180"/>
    </source>
</evidence>
<dbReference type="InterPro" id="IPR002223">
    <property type="entry name" value="Kunitz_BPTI"/>
</dbReference>
<dbReference type="Gene3D" id="4.10.410.10">
    <property type="entry name" value="Pancreatic trypsin inhibitor Kunitz domain"/>
    <property type="match status" value="2"/>
</dbReference>